<dbReference type="OrthoDB" id="240546at2759"/>
<evidence type="ECO:0000259" key="3">
    <source>
        <dbReference type="Pfam" id="PF19032"/>
    </source>
</evidence>
<organism evidence="5 6">
    <name type="scientific">Pseudolycoriella hygida</name>
    <dbReference type="NCBI Taxonomy" id="35572"/>
    <lineage>
        <taxon>Eukaryota</taxon>
        <taxon>Metazoa</taxon>
        <taxon>Ecdysozoa</taxon>
        <taxon>Arthropoda</taxon>
        <taxon>Hexapoda</taxon>
        <taxon>Insecta</taxon>
        <taxon>Pterygota</taxon>
        <taxon>Neoptera</taxon>
        <taxon>Endopterygota</taxon>
        <taxon>Diptera</taxon>
        <taxon>Nematocera</taxon>
        <taxon>Sciaroidea</taxon>
        <taxon>Sciaridae</taxon>
        <taxon>Pseudolycoriella</taxon>
    </lineage>
</organism>
<dbReference type="Proteomes" id="UP001151699">
    <property type="component" value="Chromosome B"/>
</dbReference>
<feature type="domain" description="CCZ1/INTU/HSP4 first Longin" evidence="2">
    <location>
        <begin position="5"/>
        <end position="130"/>
    </location>
</feature>
<dbReference type="EMBL" id="WJQU01000002">
    <property type="protein sequence ID" value="KAJ6642477.1"/>
    <property type="molecule type" value="Genomic_DNA"/>
</dbReference>
<proteinExistence type="inferred from homology"/>
<keyword evidence="6" id="KW-1185">Reference proteome</keyword>
<dbReference type="InterPro" id="IPR013176">
    <property type="entry name" value="Ccz1"/>
</dbReference>
<accession>A0A9Q0S1Z7</accession>
<gene>
    <name evidence="5" type="primary">ccz1</name>
    <name evidence="5" type="ORF">Bhyg_07428</name>
</gene>
<dbReference type="AlphaFoldDB" id="A0A9Q0S1Z7"/>
<evidence type="ECO:0000313" key="6">
    <source>
        <dbReference type="Proteomes" id="UP001151699"/>
    </source>
</evidence>
<protein>
    <submittedName>
        <fullName evidence="5">Vacuolar fusion protein CCZ1 like</fullName>
    </submittedName>
</protein>
<feature type="domain" description="CCZ1/INTU/HPS4 third Longin" evidence="4">
    <location>
        <begin position="352"/>
        <end position="449"/>
    </location>
</feature>
<comment type="similarity">
    <text evidence="1">Belongs to the CCZ1 family.</text>
</comment>
<evidence type="ECO:0000256" key="1">
    <source>
        <dbReference type="ARBA" id="ARBA00005352"/>
    </source>
</evidence>
<feature type="domain" description="CCZ1/INTU second Longin" evidence="3">
    <location>
        <begin position="205"/>
        <end position="310"/>
    </location>
</feature>
<dbReference type="PANTHER" id="PTHR13056:SF0">
    <property type="entry name" value="VACUOLAR FUSION PROTEIN CCZ1 HOMOLOG-RELATED"/>
    <property type="match status" value="1"/>
</dbReference>
<comment type="caution">
    <text evidence="5">The sequence shown here is derived from an EMBL/GenBank/DDBJ whole genome shotgun (WGS) entry which is preliminary data.</text>
</comment>
<evidence type="ECO:0000313" key="5">
    <source>
        <dbReference type="EMBL" id="KAJ6642477.1"/>
    </source>
</evidence>
<dbReference type="Pfam" id="PF19032">
    <property type="entry name" value="Intu_longin_2"/>
    <property type="match status" value="1"/>
</dbReference>
<dbReference type="GO" id="GO:0035658">
    <property type="term" value="C:Mon1-Ccz1 complex"/>
    <property type="evidence" value="ECO:0007669"/>
    <property type="project" value="InterPro"/>
</dbReference>
<evidence type="ECO:0000259" key="4">
    <source>
        <dbReference type="Pfam" id="PF19033"/>
    </source>
</evidence>
<reference evidence="5" key="1">
    <citation type="submission" date="2022-07" db="EMBL/GenBank/DDBJ databases">
        <authorList>
            <person name="Trinca V."/>
            <person name="Uliana J.V.C."/>
            <person name="Torres T.T."/>
            <person name="Ward R.J."/>
            <person name="Monesi N."/>
        </authorList>
    </citation>
    <scope>NUCLEOTIDE SEQUENCE</scope>
    <source>
        <strain evidence="5">HSMRA1968</strain>
        <tissue evidence="5">Whole embryos</tissue>
    </source>
</reference>
<name>A0A9Q0S1Z7_9DIPT</name>
<sequence>MSISLRNFIIFNSLFSNKEGDEAKKILFYHPSETDLDTQIKDIGLCEAILKFSGTYTKEDSCEVVRTQKTIQLYYEPEPNFWMIMTINAPYDTKQKDSIEYNEYRGDEVNEKVYRSVLKQSYRMFRLFCGTFQSHIASGEHSSDVPHELINKIKDFYVEYIRTMRLEVNNIFDIFCSTQHLPLNDLLFLRVHNFIQLIQTSFPMVVHCVLFCNEHVVCAQTSDVNPKDLHSINEYMHSTFFAKLHQSQSNLCSFARGSLADLLETTDFSGVNRVVPIIHIYNENTVRKFQLIVYRLLDAVICFLVDESTEITKEICDELFVHFKIGQQLTMITDEIIKFQQSESTPTSDKSESGPKFIFFNELSFKHSESLRLNHTQGRPKNVPVEVMNLITDLYEADIRNKRPCAKESIVKTLNDYWIVCRKSNYRHFFVIVHKNSTMLEITEEAKRLYNTHAEDVFFE</sequence>
<dbReference type="Pfam" id="PF19033">
    <property type="entry name" value="Intu_longin_3"/>
    <property type="match status" value="1"/>
</dbReference>
<dbReference type="Pfam" id="PF19031">
    <property type="entry name" value="Intu_longin_1"/>
    <property type="match status" value="1"/>
</dbReference>
<dbReference type="GO" id="GO:0016192">
    <property type="term" value="P:vesicle-mediated transport"/>
    <property type="evidence" value="ECO:0007669"/>
    <property type="project" value="InterPro"/>
</dbReference>
<dbReference type="PANTHER" id="PTHR13056">
    <property type="entry name" value="VACUOLAR FUSION PROTEIN CCZ1 HOMOLOG-RELATED"/>
    <property type="match status" value="1"/>
</dbReference>
<dbReference type="InterPro" id="IPR043989">
    <property type="entry name" value="CCZ1/INTU/HSP4_longin_3"/>
</dbReference>
<dbReference type="InterPro" id="IPR043988">
    <property type="entry name" value="CCZ1/INTU_longin_2"/>
</dbReference>
<evidence type="ECO:0000259" key="2">
    <source>
        <dbReference type="Pfam" id="PF19031"/>
    </source>
</evidence>
<dbReference type="InterPro" id="IPR043987">
    <property type="entry name" value="CCZ1/INTU/HSP4_longin_1"/>
</dbReference>